<protein>
    <submittedName>
        <fullName evidence="2">Uncharacterized protein</fullName>
    </submittedName>
</protein>
<feature type="compositionally biased region" description="Acidic residues" evidence="1">
    <location>
        <begin position="18"/>
        <end position="37"/>
    </location>
</feature>
<comment type="caution">
    <text evidence="2">The sequence shown here is derived from an EMBL/GenBank/DDBJ whole genome shotgun (WGS) entry which is preliminary data.</text>
</comment>
<dbReference type="EMBL" id="RXIC02000026">
    <property type="protein sequence ID" value="KAB1202165.1"/>
    <property type="molecule type" value="Genomic_DNA"/>
</dbReference>
<dbReference type="Proteomes" id="UP000516437">
    <property type="component" value="Chromosome 8"/>
</dbReference>
<proteinExistence type="predicted"/>
<feature type="region of interest" description="Disordered" evidence="1">
    <location>
        <begin position="1"/>
        <end position="37"/>
    </location>
</feature>
<evidence type="ECO:0000313" key="2">
    <source>
        <dbReference type="EMBL" id="KAB1202165.1"/>
    </source>
</evidence>
<evidence type="ECO:0000256" key="1">
    <source>
        <dbReference type="SAM" id="MobiDB-lite"/>
    </source>
</evidence>
<organism evidence="2 3">
    <name type="scientific">Morella rubra</name>
    <name type="common">Chinese bayberry</name>
    <dbReference type="NCBI Taxonomy" id="262757"/>
    <lineage>
        <taxon>Eukaryota</taxon>
        <taxon>Viridiplantae</taxon>
        <taxon>Streptophyta</taxon>
        <taxon>Embryophyta</taxon>
        <taxon>Tracheophyta</taxon>
        <taxon>Spermatophyta</taxon>
        <taxon>Magnoliopsida</taxon>
        <taxon>eudicotyledons</taxon>
        <taxon>Gunneridae</taxon>
        <taxon>Pentapetalae</taxon>
        <taxon>rosids</taxon>
        <taxon>fabids</taxon>
        <taxon>Fagales</taxon>
        <taxon>Myricaceae</taxon>
        <taxon>Morella</taxon>
    </lineage>
</organism>
<evidence type="ECO:0000313" key="3">
    <source>
        <dbReference type="Proteomes" id="UP000516437"/>
    </source>
</evidence>
<accession>A0A6A1UP15</accession>
<reference evidence="2 3" key="1">
    <citation type="journal article" date="2019" name="Plant Biotechnol. J.">
        <title>The red bayberry genome and genetic basis of sex determination.</title>
        <authorList>
            <person name="Jia H.M."/>
            <person name="Jia H.J."/>
            <person name="Cai Q.L."/>
            <person name="Wang Y."/>
            <person name="Zhao H.B."/>
            <person name="Yang W.F."/>
            <person name="Wang G.Y."/>
            <person name="Li Y.H."/>
            <person name="Zhan D.L."/>
            <person name="Shen Y.T."/>
            <person name="Niu Q.F."/>
            <person name="Chang L."/>
            <person name="Qiu J."/>
            <person name="Zhao L."/>
            <person name="Xie H.B."/>
            <person name="Fu W.Y."/>
            <person name="Jin J."/>
            <person name="Li X.W."/>
            <person name="Jiao Y."/>
            <person name="Zhou C.C."/>
            <person name="Tu T."/>
            <person name="Chai C.Y."/>
            <person name="Gao J.L."/>
            <person name="Fan L.J."/>
            <person name="van de Weg E."/>
            <person name="Wang J.Y."/>
            <person name="Gao Z.S."/>
        </authorList>
    </citation>
    <scope>NUCLEOTIDE SEQUENCE [LARGE SCALE GENOMIC DNA]</scope>
    <source>
        <tissue evidence="2">Leaves</tissue>
    </source>
</reference>
<gene>
    <name evidence="2" type="ORF">CJ030_MR8G020243</name>
</gene>
<keyword evidence="3" id="KW-1185">Reference proteome</keyword>
<dbReference type="AlphaFoldDB" id="A0A6A1UP15"/>
<name>A0A6A1UP15_9ROSI</name>
<sequence>MGYRRTSRNTWVPKRQDSDEDEGVAVAEAEDEPEGEEIDAEAMEFDVDAYLADDPPIIPSPTRVPNPPSSFDTRFTAFEARMTAMHEAQNKFLQESVTSMQEEQMHGRPVHVAVDRFIEFLTARLPTAIFLMRPI</sequence>